<dbReference type="Pfam" id="PF04149">
    <property type="entry name" value="DUF397"/>
    <property type="match status" value="1"/>
</dbReference>
<sequence>MNNGKSVSVDWQTSSYCSSSNCVQVAAIEDSIAIRDSKNPDGTVLMVAPGEWHAFLDRVANGDFSSMA</sequence>
<keyword evidence="3" id="KW-1185">Reference proteome</keyword>
<gene>
    <name evidence="2" type="ORF">SAMN04489716_1585</name>
</gene>
<protein>
    <recommendedName>
        <fullName evidence="1">DUF397 domain-containing protein</fullName>
    </recommendedName>
</protein>
<feature type="domain" description="DUF397" evidence="1">
    <location>
        <begin position="10"/>
        <end position="59"/>
    </location>
</feature>
<organism evidence="2 3">
    <name type="scientific">Actinoplanes derwentensis</name>
    <dbReference type="NCBI Taxonomy" id="113562"/>
    <lineage>
        <taxon>Bacteria</taxon>
        <taxon>Bacillati</taxon>
        <taxon>Actinomycetota</taxon>
        <taxon>Actinomycetes</taxon>
        <taxon>Micromonosporales</taxon>
        <taxon>Micromonosporaceae</taxon>
        <taxon>Actinoplanes</taxon>
    </lineage>
</organism>
<dbReference type="Proteomes" id="UP000198688">
    <property type="component" value="Chromosome I"/>
</dbReference>
<proteinExistence type="predicted"/>
<evidence type="ECO:0000313" key="3">
    <source>
        <dbReference type="Proteomes" id="UP000198688"/>
    </source>
</evidence>
<dbReference type="EMBL" id="LT629758">
    <property type="protein sequence ID" value="SDS77493.1"/>
    <property type="molecule type" value="Genomic_DNA"/>
</dbReference>
<name>A0A1H1UYG0_9ACTN</name>
<reference evidence="2 3" key="1">
    <citation type="submission" date="2016-10" db="EMBL/GenBank/DDBJ databases">
        <authorList>
            <person name="de Groot N.N."/>
        </authorList>
    </citation>
    <scope>NUCLEOTIDE SEQUENCE [LARGE SCALE GENOMIC DNA]</scope>
    <source>
        <strain evidence="2 3">DSM 43941</strain>
    </source>
</reference>
<accession>A0A1H1UYG0</accession>
<dbReference type="STRING" id="113562.SAMN04489716_1585"/>
<dbReference type="InterPro" id="IPR007278">
    <property type="entry name" value="DUF397"/>
</dbReference>
<dbReference type="RefSeq" id="WP_092542953.1">
    <property type="nucleotide sequence ID" value="NZ_BOMJ01000093.1"/>
</dbReference>
<evidence type="ECO:0000313" key="2">
    <source>
        <dbReference type="EMBL" id="SDS77493.1"/>
    </source>
</evidence>
<evidence type="ECO:0000259" key="1">
    <source>
        <dbReference type="Pfam" id="PF04149"/>
    </source>
</evidence>
<dbReference type="OrthoDB" id="4302299at2"/>
<dbReference type="AlphaFoldDB" id="A0A1H1UYG0"/>